<dbReference type="PRINTS" id="PR00359">
    <property type="entry name" value="BP450"/>
</dbReference>
<dbReference type="GO" id="GO:0005506">
    <property type="term" value="F:iron ion binding"/>
    <property type="evidence" value="ECO:0007669"/>
    <property type="project" value="InterPro"/>
</dbReference>
<dbReference type="PATRIC" id="fig|1075402.3.peg.2851"/>
<evidence type="ECO:0000256" key="2">
    <source>
        <dbReference type="ARBA" id="ARBA00022617"/>
    </source>
</evidence>
<evidence type="ECO:0000313" key="8">
    <source>
        <dbReference type="EMBL" id="OEV03165.1"/>
    </source>
</evidence>
<dbReference type="CDD" id="cd11029">
    <property type="entry name" value="CYP107-like"/>
    <property type="match status" value="1"/>
</dbReference>
<dbReference type="InterPro" id="IPR017972">
    <property type="entry name" value="Cyt_P450_CS"/>
</dbReference>
<accession>A0A1E7KGW5</accession>
<evidence type="ECO:0000256" key="3">
    <source>
        <dbReference type="ARBA" id="ARBA00022723"/>
    </source>
</evidence>
<dbReference type="Pfam" id="PF00067">
    <property type="entry name" value="p450"/>
    <property type="match status" value="1"/>
</dbReference>
<evidence type="ECO:0000256" key="1">
    <source>
        <dbReference type="ARBA" id="ARBA00010617"/>
    </source>
</evidence>
<dbReference type="Gene3D" id="1.10.630.10">
    <property type="entry name" value="Cytochrome P450"/>
    <property type="match status" value="1"/>
</dbReference>
<dbReference type="PANTHER" id="PTHR46696:SF1">
    <property type="entry name" value="CYTOCHROME P450 YJIB-RELATED"/>
    <property type="match status" value="1"/>
</dbReference>
<dbReference type="PANTHER" id="PTHR46696">
    <property type="entry name" value="P450, PUTATIVE (EUROFUNG)-RELATED"/>
    <property type="match status" value="1"/>
</dbReference>
<dbReference type="FunFam" id="1.10.630.10:FF:000018">
    <property type="entry name" value="Cytochrome P450 monooxygenase"/>
    <property type="match status" value="1"/>
</dbReference>
<comment type="caution">
    <text evidence="8">The sequence shown here is derived from an EMBL/GenBank/DDBJ whole genome shotgun (WGS) entry which is preliminary data.</text>
</comment>
<organism evidence="8 9">
    <name type="scientific">Streptomyces oceani</name>
    <dbReference type="NCBI Taxonomy" id="1075402"/>
    <lineage>
        <taxon>Bacteria</taxon>
        <taxon>Bacillati</taxon>
        <taxon>Actinomycetota</taxon>
        <taxon>Actinomycetes</taxon>
        <taxon>Kitasatosporales</taxon>
        <taxon>Streptomycetaceae</taxon>
        <taxon>Streptomyces</taxon>
    </lineage>
</organism>
<dbReference type="InterPro" id="IPR002397">
    <property type="entry name" value="Cyt_P450_B"/>
</dbReference>
<dbReference type="Proteomes" id="UP000176101">
    <property type="component" value="Unassembled WGS sequence"/>
</dbReference>
<dbReference type="InterPro" id="IPR036396">
    <property type="entry name" value="Cyt_P450_sf"/>
</dbReference>
<keyword evidence="9" id="KW-1185">Reference proteome</keyword>
<dbReference type="GO" id="GO:0004497">
    <property type="term" value="F:monooxygenase activity"/>
    <property type="evidence" value="ECO:0007669"/>
    <property type="project" value="UniProtKB-KW"/>
</dbReference>
<reference evidence="8 9" key="1">
    <citation type="journal article" date="2016" name="Front. Microbiol.">
        <title>Comparative Genomics Analysis of Streptomyces Species Reveals Their Adaptation to the Marine Environment and Their Diversity at the Genomic Level.</title>
        <authorList>
            <person name="Tian X."/>
            <person name="Zhang Z."/>
            <person name="Yang T."/>
            <person name="Chen M."/>
            <person name="Li J."/>
            <person name="Chen F."/>
            <person name="Yang J."/>
            <person name="Li W."/>
            <person name="Zhang B."/>
            <person name="Zhang Z."/>
            <person name="Wu J."/>
            <person name="Zhang C."/>
            <person name="Long L."/>
            <person name="Xiao J."/>
        </authorList>
    </citation>
    <scope>NUCLEOTIDE SEQUENCE [LARGE SCALE GENOMIC DNA]</scope>
    <source>
        <strain evidence="8 9">SCSIO 02100</strain>
    </source>
</reference>
<proteinExistence type="inferred from homology"/>
<keyword evidence="5 7" id="KW-0408">Iron</keyword>
<evidence type="ECO:0000256" key="7">
    <source>
        <dbReference type="RuleBase" id="RU000461"/>
    </source>
</evidence>
<evidence type="ECO:0000256" key="4">
    <source>
        <dbReference type="ARBA" id="ARBA00023002"/>
    </source>
</evidence>
<dbReference type="GO" id="GO:0020037">
    <property type="term" value="F:heme binding"/>
    <property type="evidence" value="ECO:0007669"/>
    <property type="project" value="InterPro"/>
</dbReference>
<gene>
    <name evidence="8" type="ORF">AN216_13160</name>
</gene>
<keyword evidence="4 7" id="KW-0560">Oxidoreductase</keyword>
<evidence type="ECO:0000313" key="9">
    <source>
        <dbReference type="Proteomes" id="UP000176101"/>
    </source>
</evidence>
<name>A0A1E7KGW5_9ACTN</name>
<sequence length="392" mass="42579">MHGEVERLRAIGPLVRITMPGDVPAWVATRHQVLRELLEDPRVAKNSEHWSALTDGTVPDGWPLIDFVTNPGMTTADGDDHRRLRTLVTKAFTPRRVAAMRPDIEASVDSLLDSLATHAPGPVDLRRHFAYPLPMRMIGQLLGVPSERFDEFRHLSASLISSTTSPEETLETGRKLYALLTDLVASKRAAPGEDLTSALIDVREDGDRLTEAELTGTLTLMLIAGHGTTLNLITNAVRALLTHPEQLAAVRSGERPWGAVIEETLRWNSPVAHFPMRYATEDITVGEVTIPKGEALLASYVAAGRDPEQYGPDAGEFDISRESIRHLSFGHGPHFCIGAGVARLEAEVALPALFDRFPELALGVPEAELTAQPSFVSNSVAKLPVTLGGDDA</sequence>
<keyword evidence="2 7" id="KW-0349">Heme</keyword>
<dbReference type="PRINTS" id="PR00385">
    <property type="entry name" value="P450"/>
</dbReference>
<dbReference type="PROSITE" id="PS00086">
    <property type="entry name" value="CYTOCHROME_P450"/>
    <property type="match status" value="1"/>
</dbReference>
<evidence type="ECO:0000256" key="6">
    <source>
        <dbReference type="ARBA" id="ARBA00023033"/>
    </source>
</evidence>
<evidence type="ECO:0000256" key="5">
    <source>
        <dbReference type="ARBA" id="ARBA00023004"/>
    </source>
</evidence>
<dbReference type="SUPFAM" id="SSF48264">
    <property type="entry name" value="Cytochrome P450"/>
    <property type="match status" value="1"/>
</dbReference>
<keyword evidence="6 7" id="KW-0503">Monooxygenase</keyword>
<protein>
    <submittedName>
        <fullName evidence="8">Cytochrome</fullName>
    </submittedName>
</protein>
<comment type="similarity">
    <text evidence="1 7">Belongs to the cytochrome P450 family.</text>
</comment>
<dbReference type="InterPro" id="IPR001128">
    <property type="entry name" value="Cyt_P450"/>
</dbReference>
<dbReference type="EMBL" id="LJGU01000123">
    <property type="protein sequence ID" value="OEV03165.1"/>
    <property type="molecule type" value="Genomic_DNA"/>
</dbReference>
<dbReference type="STRING" id="1075402.AN216_13160"/>
<keyword evidence="3 7" id="KW-0479">Metal-binding</keyword>
<dbReference type="GO" id="GO:0016705">
    <property type="term" value="F:oxidoreductase activity, acting on paired donors, with incorporation or reduction of molecular oxygen"/>
    <property type="evidence" value="ECO:0007669"/>
    <property type="project" value="InterPro"/>
</dbReference>
<dbReference type="AlphaFoldDB" id="A0A1E7KGW5"/>